<evidence type="ECO:0000256" key="4">
    <source>
        <dbReference type="ARBA" id="ARBA00023237"/>
    </source>
</evidence>
<comment type="subcellular location">
    <subcellularLocation>
        <location evidence="1">Cell outer membrane</location>
    </subcellularLocation>
</comment>
<sequence length="255" mass="27977">MDATQTTKARLSACLVCMLLVTVQAAADEASHGLVGDVGAGAYYTGRIVRGTSDVTTVLPYGDFEYGRMFARVDTLGIKTLQMGDGYLELVGRISQDGFDTNTPGLLGLRKRETSIPLGVGTLQVTPVGGFMVNAFHDVRQSQGQLFEAIYAAELDLPQVSFYPLLGAEYQSSDYVRYYYGVSAQEAAASQYSLYQPAGAFNDFIGLIADIKLTDDYHLNGYVRRKWLGNGIEQSPIVNQRYLDTGYLSLSYRFK</sequence>
<organism evidence="5">
    <name type="scientific">mine drainage metagenome</name>
    <dbReference type="NCBI Taxonomy" id="410659"/>
    <lineage>
        <taxon>unclassified sequences</taxon>
        <taxon>metagenomes</taxon>
        <taxon>ecological metagenomes</taxon>
    </lineage>
</organism>
<name>A0A1J5TBC9_9ZZZZ</name>
<evidence type="ECO:0000313" key="5">
    <source>
        <dbReference type="EMBL" id="OIR09430.1"/>
    </source>
</evidence>
<comment type="caution">
    <text evidence="5">The sequence shown here is derived from an EMBL/GenBank/DDBJ whole genome shotgun (WGS) entry which is preliminary data.</text>
</comment>
<dbReference type="AlphaFoldDB" id="A0A1J5TBC9"/>
<dbReference type="PANTHER" id="PTHR38776">
    <property type="entry name" value="MLTA-INTERACTING PROTEIN-RELATED"/>
    <property type="match status" value="1"/>
</dbReference>
<protein>
    <submittedName>
        <fullName evidence="5">Outer membrane protein OmpV</fullName>
    </submittedName>
</protein>
<dbReference type="GO" id="GO:0009279">
    <property type="term" value="C:cell outer membrane"/>
    <property type="evidence" value="ECO:0007669"/>
    <property type="project" value="UniProtKB-SubCell"/>
</dbReference>
<dbReference type="InterPro" id="IPR010583">
    <property type="entry name" value="MipA"/>
</dbReference>
<gene>
    <name evidence="5" type="primary">ompV_3</name>
    <name evidence="5" type="ORF">GALL_82680</name>
</gene>
<dbReference type="PANTHER" id="PTHR38776:SF1">
    <property type="entry name" value="MLTA-INTERACTING PROTEIN-RELATED"/>
    <property type="match status" value="1"/>
</dbReference>
<accession>A0A1J5TBC9</accession>
<keyword evidence="2" id="KW-0732">Signal</keyword>
<reference evidence="5" key="1">
    <citation type="submission" date="2016-10" db="EMBL/GenBank/DDBJ databases">
        <title>Sequence of Gallionella enrichment culture.</title>
        <authorList>
            <person name="Poehlein A."/>
            <person name="Muehling M."/>
            <person name="Daniel R."/>
        </authorList>
    </citation>
    <scope>NUCLEOTIDE SEQUENCE</scope>
</reference>
<evidence type="ECO:0000256" key="3">
    <source>
        <dbReference type="ARBA" id="ARBA00023136"/>
    </source>
</evidence>
<evidence type="ECO:0000256" key="2">
    <source>
        <dbReference type="ARBA" id="ARBA00022729"/>
    </source>
</evidence>
<proteinExistence type="predicted"/>
<keyword evidence="4" id="KW-0998">Cell outer membrane</keyword>
<keyword evidence="3" id="KW-0472">Membrane</keyword>
<dbReference type="Pfam" id="PF06629">
    <property type="entry name" value="MipA"/>
    <property type="match status" value="1"/>
</dbReference>
<evidence type="ECO:0000256" key="1">
    <source>
        <dbReference type="ARBA" id="ARBA00004442"/>
    </source>
</evidence>
<dbReference type="EMBL" id="MLJW01000026">
    <property type="protein sequence ID" value="OIR09430.1"/>
    <property type="molecule type" value="Genomic_DNA"/>
</dbReference>